<sequence>MKLKSSLRRTATLLAGAVVGLTGVVAIAAPASAHSAAIKGVAACASGKNVVTWTITNDWETDATLDDLVIPAGTTPVDTNGHELTKGYLLPKAQKQYGKWSQTILGKAVFTQTVDAKDSATLSFTAKWPGWKGSSSDSETVELVKGCGEDNTGGECDFNKTAFTHTFALVDGKWKATVTLDSKSRLCREEPVTLVSYFTPQPNDLKGDNWPQYEYQSQTKTISDKQGSVDLEVEAPDCNTQVDLFFGDKVITPMEKNGARYGTTKLGESSGLGARSKGPRAWYNGGTKACTTPAVAPVSSCVGDLTLNLSNNGKFGKYDVTFTVKYGNETKTVTVAAGKADTLTVPAGAGDVKVSAPGLEEKTYSWSRPENCALPAVTVENDCTNVTVVIDNPKDVTTATAKVTYGDETKTVTVKAGAEEKATFKLTEAKFATVSYDGIKMEPLKLAVKEIDCSTPSATPSASVSTTPVASDEPSLPVTGAAAGSIAGIAILLLGGGVAMFFIARRRKTKFTA</sequence>
<keyword evidence="3" id="KW-0732">Signal</keyword>
<feature type="signal peptide" evidence="3">
    <location>
        <begin position="1"/>
        <end position="28"/>
    </location>
</feature>
<evidence type="ECO:0000256" key="3">
    <source>
        <dbReference type="SAM" id="SignalP"/>
    </source>
</evidence>
<evidence type="ECO:0000256" key="1">
    <source>
        <dbReference type="SAM" id="MobiDB-lite"/>
    </source>
</evidence>
<evidence type="ECO:0000313" key="5">
    <source>
        <dbReference type="Proteomes" id="UP000546162"/>
    </source>
</evidence>
<protein>
    <recommendedName>
        <fullName evidence="6">LPXTG-motif cell wall-anchored protein</fullName>
    </recommendedName>
</protein>
<feature type="chain" id="PRO_5031110555" description="LPXTG-motif cell wall-anchored protein" evidence="3">
    <location>
        <begin position="29"/>
        <end position="513"/>
    </location>
</feature>
<organism evidence="4 5">
    <name type="scientific">Actinoplanes octamycinicus</name>
    <dbReference type="NCBI Taxonomy" id="135948"/>
    <lineage>
        <taxon>Bacteria</taxon>
        <taxon>Bacillati</taxon>
        <taxon>Actinomycetota</taxon>
        <taxon>Actinomycetes</taxon>
        <taxon>Micromonosporales</taxon>
        <taxon>Micromonosporaceae</taxon>
        <taxon>Actinoplanes</taxon>
    </lineage>
</organism>
<keyword evidence="2" id="KW-0812">Transmembrane</keyword>
<keyword evidence="5" id="KW-1185">Reference proteome</keyword>
<evidence type="ECO:0000313" key="4">
    <source>
        <dbReference type="EMBL" id="MBB4737047.1"/>
    </source>
</evidence>
<dbReference type="AlphaFoldDB" id="A0A7W7GRN8"/>
<reference evidence="4 5" key="1">
    <citation type="submission" date="2020-08" db="EMBL/GenBank/DDBJ databases">
        <title>Sequencing the genomes of 1000 actinobacteria strains.</title>
        <authorList>
            <person name="Klenk H.-P."/>
        </authorList>
    </citation>
    <scope>NUCLEOTIDE SEQUENCE [LARGE SCALE GENOMIC DNA]</scope>
    <source>
        <strain evidence="4 5">DSM 45809</strain>
    </source>
</reference>
<name>A0A7W7GRN8_9ACTN</name>
<keyword evidence="2" id="KW-0472">Membrane</keyword>
<evidence type="ECO:0000256" key="2">
    <source>
        <dbReference type="SAM" id="Phobius"/>
    </source>
</evidence>
<comment type="caution">
    <text evidence="4">The sequence shown here is derived from an EMBL/GenBank/DDBJ whole genome shotgun (WGS) entry which is preliminary data.</text>
</comment>
<feature type="region of interest" description="Disordered" evidence="1">
    <location>
        <begin position="456"/>
        <end position="475"/>
    </location>
</feature>
<dbReference type="EMBL" id="JACHNB010000001">
    <property type="protein sequence ID" value="MBB4737047.1"/>
    <property type="molecule type" value="Genomic_DNA"/>
</dbReference>
<feature type="transmembrane region" description="Helical" evidence="2">
    <location>
        <begin position="481"/>
        <end position="504"/>
    </location>
</feature>
<evidence type="ECO:0008006" key="6">
    <source>
        <dbReference type="Google" id="ProtNLM"/>
    </source>
</evidence>
<gene>
    <name evidence="4" type="ORF">BJY16_000506</name>
</gene>
<proteinExistence type="predicted"/>
<feature type="compositionally biased region" description="Low complexity" evidence="1">
    <location>
        <begin position="456"/>
        <end position="471"/>
    </location>
</feature>
<dbReference type="Proteomes" id="UP000546162">
    <property type="component" value="Unassembled WGS sequence"/>
</dbReference>
<accession>A0A7W7GRN8</accession>
<dbReference type="RefSeq" id="WP_185037512.1">
    <property type="nucleotide sequence ID" value="NZ_BAABFG010000005.1"/>
</dbReference>
<keyword evidence="2" id="KW-1133">Transmembrane helix</keyword>